<keyword evidence="3" id="KW-1185">Reference proteome</keyword>
<feature type="transmembrane region" description="Helical" evidence="1">
    <location>
        <begin position="95"/>
        <end position="114"/>
    </location>
</feature>
<protein>
    <recommendedName>
        <fullName evidence="4">Transmembrane protein</fullName>
    </recommendedName>
</protein>
<evidence type="ECO:0000313" key="3">
    <source>
        <dbReference type="Proteomes" id="UP000784294"/>
    </source>
</evidence>
<dbReference type="EMBL" id="CAAALY010133095">
    <property type="protein sequence ID" value="VEL32330.1"/>
    <property type="molecule type" value="Genomic_DNA"/>
</dbReference>
<dbReference type="AlphaFoldDB" id="A0A3S5AB65"/>
<evidence type="ECO:0008006" key="4">
    <source>
        <dbReference type="Google" id="ProtNLM"/>
    </source>
</evidence>
<proteinExistence type="predicted"/>
<evidence type="ECO:0000256" key="1">
    <source>
        <dbReference type="SAM" id="Phobius"/>
    </source>
</evidence>
<dbReference type="Proteomes" id="UP000784294">
    <property type="component" value="Unassembled WGS sequence"/>
</dbReference>
<keyword evidence="1" id="KW-0812">Transmembrane</keyword>
<name>A0A3S5AB65_9PLAT</name>
<organism evidence="2 3">
    <name type="scientific">Protopolystoma xenopodis</name>
    <dbReference type="NCBI Taxonomy" id="117903"/>
    <lineage>
        <taxon>Eukaryota</taxon>
        <taxon>Metazoa</taxon>
        <taxon>Spiralia</taxon>
        <taxon>Lophotrochozoa</taxon>
        <taxon>Platyhelminthes</taxon>
        <taxon>Monogenea</taxon>
        <taxon>Polyopisthocotylea</taxon>
        <taxon>Polystomatidea</taxon>
        <taxon>Polystomatidae</taxon>
        <taxon>Protopolystoma</taxon>
    </lineage>
</organism>
<accession>A0A3S5AB65</accession>
<sequence length="177" mass="19652">MERGLWPSKADETRFGMKSEKLVTGQRFCRFRVLLLLAACGHVCLGEFGTAPSDLRHRKPASDGFHFESNLPISDGPDLPIPSNRRLVVHVRVDVYPPFTSLMLIFFPFFLFSLTSSHQLARLAPLSTTSECTTFCREVTVSNLSQQKCHCSPRVCVQSSRLSNVIASSGLLCCSQA</sequence>
<evidence type="ECO:0000313" key="2">
    <source>
        <dbReference type="EMBL" id="VEL32330.1"/>
    </source>
</evidence>
<reference evidence="2" key="1">
    <citation type="submission" date="2018-11" db="EMBL/GenBank/DDBJ databases">
        <authorList>
            <consortium name="Pathogen Informatics"/>
        </authorList>
    </citation>
    <scope>NUCLEOTIDE SEQUENCE</scope>
</reference>
<gene>
    <name evidence="2" type="ORF">PXEA_LOCUS25770</name>
</gene>
<keyword evidence="1" id="KW-1133">Transmembrane helix</keyword>
<comment type="caution">
    <text evidence="2">The sequence shown here is derived from an EMBL/GenBank/DDBJ whole genome shotgun (WGS) entry which is preliminary data.</text>
</comment>
<keyword evidence="1" id="KW-0472">Membrane</keyword>